<protein>
    <submittedName>
        <fullName evidence="1">Uncharacterized protein</fullName>
    </submittedName>
</protein>
<proteinExistence type="predicted"/>
<dbReference type="Gramene" id="OB07G17230.1">
    <property type="protein sequence ID" value="OB07G17230.1"/>
    <property type="gene ID" value="OB07G17230"/>
</dbReference>
<evidence type="ECO:0000313" key="1">
    <source>
        <dbReference type="EnsemblPlants" id="OB07G17230.1"/>
    </source>
</evidence>
<keyword evidence="2" id="KW-1185">Reference proteome</keyword>
<dbReference type="HOGENOM" id="CLU_2642074_0_0_1"/>
<reference evidence="1" key="1">
    <citation type="journal article" date="2013" name="Nat. Commun.">
        <title>Whole-genome sequencing of Oryza brachyantha reveals mechanisms underlying Oryza genome evolution.</title>
        <authorList>
            <person name="Chen J."/>
            <person name="Huang Q."/>
            <person name="Gao D."/>
            <person name="Wang J."/>
            <person name="Lang Y."/>
            <person name="Liu T."/>
            <person name="Li B."/>
            <person name="Bai Z."/>
            <person name="Luis Goicoechea J."/>
            <person name="Liang C."/>
            <person name="Chen C."/>
            <person name="Zhang W."/>
            <person name="Sun S."/>
            <person name="Liao Y."/>
            <person name="Zhang X."/>
            <person name="Yang L."/>
            <person name="Song C."/>
            <person name="Wang M."/>
            <person name="Shi J."/>
            <person name="Liu G."/>
            <person name="Liu J."/>
            <person name="Zhou H."/>
            <person name="Zhou W."/>
            <person name="Yu Q."/>
            <person name="An N."/>
            <person name="Chen Y."/>
            <person name="Cai Q."/>
            <person name="Wang B."/>
            <person name="Liu B."/>
            <person name="Min J."/>
            <person name="Huang Y."/>
            <person name="Wu H."/>
            <person name="Li Z."/>
            <person name="Zhang Y."/>
            <person name="Yin Y."/>
            <person name="Song W."/>
            <person name="Jiang J."/>
            <person name="Jackson S.A."/>
            <person name="Wing R.A."/>
            <person name="Wang J."/>
            <person name="Chen M."/>
        </authorList>
    </citation>
    <scope>NUCLEOTIDE SEQUENCE [LARGE SCALE GENOMIC DNA]</scope>
    <source>
        <strain evidence="1">cv. IRGC 101232</strain>
    </source>
</reference>
<dbReference type="Proteomes" id="UP000006038">
    <property type="component" value="Chromosome 7"/>
</dbReference>
<name>J3MJZ1_ORYBR</name>
<accession>J3MJZ1</accession>
<dbReference type="EnsemblPlants" id="OB07G17230.1">
    <property type="protein sequence ID" value="OB07G17230.1"/>
    <property type="gene ID" value="OB07G17230"/>
</dbReference>
<reference evidence="1" key="2">
    <citation type="submission" date="2013-04" db="UniProtKB">
        <authorList>
            <consortium name="EnsemblPlants"/>
        </authorList>
    </citation>
    <scope>IDENTIFICATION</scope>
</reference>
<organism evidence="1">
    <name type="scientific">Oryza brachyantha</name>
    <name type="common">malo sina</name>
    <dbReference type="NCBI Taxonomy" id="4533"/>
    <lineage>
        <taxon>Eukaryota</taxon>
        <taxon>Viridiplantae</taxon>
        <taxon>Streptophyta</taxon>
        <taxon>Embryophyta</taxon>
        <taxon>Tracheophyta</taxon>
        <taxon>Spermatophyta</taxon>
        <taxon>Magnoliopsida</taxon>
        <taxon>Liliopsida</taxon>
        <taxon>Poales</taxon>
        <taxon>Poaceae</taxon>
        <taxon>BOP clade</taxon>
        <taxon>Oryzoideae</taxon>
        <taxon>Oryzeae</taxon>
        <taxon>Oryzinae</taxon>
        <taxon>Oryza</taxon>
    </lineage>
</organism>
<dbReference type="AlphaFoldDB" id="J3MJZ1"/>
<evidence type="ECO:0000313" key="2">
    <source>
        <dbReference type="Proteomes" id="UP000006038"/>
    </source>
</evidence>
<sequence>MNKVYKNFIRKLFFYLQICWWTFFFKRPKDDLRYSKIALDPNLLKPLYTFALTRYDLFKFQNRTTYAVLHVLTENIT</sequence>